<accession>M0NH45</accession>
<evidence type="ECO:0000313" key="3">
    <source>
        <dbReference type="Proteomes" id="UP000011650"/>
    </source>
</evidence>
<reference evidence="2 3" key="1">
    <citation type="journal article" date="2014" name="PLoS Genet.">
        <title>Phylogenetically driven sequencing of extremely halophilic archaea reveals strategies for static and dynamic osmo-response.</title>
        <authorList>
            <person name="Becker E.A."/>
            <person name="Seitzer P.M."/>
            <person name="Tritt A."/>
            <person name="Larsen D."/>
            <person name="Krusor M."/>
            <person name="Yao A.I."/>
            <person name="Wu D."/>
            <person name="Madern D."/>
            <person name="Eisen J.A."/>
            <person name="Darling A.E."/>
            <person name="Facciotti M.T."/>
        </authorList>
    </citation>
    <scope>NUCLEOTIDE SEQUENCE [LARGE SCALE GENOMIC DNA]</scope>
    <source>
        <strain evidence="2 3">DSM 21995</strain>
    </source>
</reference>
<evidence type="ECO:0000313" key="2">
    <source>
        <dbReference type="EMBL" id="EMA57166.1"/>
    </source>
</evidence>
<protein>
    <submittedName>
        <fullName evidence="2">Uncharacterized protein</fullName>
    </submittedName>
</protein>
<dbReference type="STRING" id="1227482.C469_15578"/>
<evidence type="ECO:0000256" key="1">
    <source>
        <dbReference type="SAM" id="Phobius"/>
    </source>
</evidence>
<dbReference type="RefSeq" id="WP_008008237.1">
    <property type="nucleotide sequence ID" value="NZ_AOJG01000041.1"/>
</dbReference>
<gene>
    <name evidence="2" type="ORF">C469_15578</name>
</gene>
<comment type="caution">
    <text evidence="2">The sequence shown here is derived from an EMBL/GenBank/DDBJ whole genome shotgun (WGS) entry which is preliminary data.</text>
</comment>
<dbReference type="Proteomes" id="UP000011650">
    <property type="component" value="Unassembled WGS sequence"/>
</dbReference>
<dbReference type="AlphaFoldDB" id="M0NH45"/>
<organism evidence="2 3">
    <name type="scientific">Halorubrum lipolyticum DSM 21995</name>
    <dbReference type="NCBI Taxonomy" id="1227482"/>
    <lineage>
        <taxon>Archaea</taxon>
        <taxon>Methanobacteriati</taxon>
        <taxon>Methanobacteriota</taxon>
        <taxon>Stenosarchaea group</taxon>
        <taxon>Halobacteria</taxon>
        <taxon>Halobacteriales</taxon>
        <taxon>Haloferacaceae</taxon>
        <taxon>Halorubrum</taxon>
    </lineage>
</organism>
<keyword evidence="1" id="KW-0812">Transmembrane</keyword>
<keyword evidence="1" id="KW-0472">Membrane</keyword>
<dbReference type="EMBL" id="AOJG01000041">
    <property type="protein sequence ID" value="EMA57166.1"/>
    <property type="molecule type" value="Genomic_DNA"/>
</dbReference>
<keyword evidence="3" id="KW-1185">Reference proteome</keyword>
<name>M0NH45_9EURY</name>
<proteinExistence type="predicted"/>
<sequence>MIDGILYPAAATITATSGLATVAFVASMWERQKRQHRALFGEEGVEAHEGLLQRVAEHRQALREGDLL</sequence>
<feature type="transmembrane region" description="Helical" evidence="1">
    <location>
        <begin position="6"/>
        <end position="29"/>
    </location>
</feature>
<keyword evidence="1" id="KW-1133">Transmembrane helix</keyword>